<dbReference type="RefSeq" id="WP_354695479.1">
    <property type="nucleotide sequence ID" value="NZ_JAZHOG010000006.1"/>
</dbReference>
<dbReference type="SUPFAM" id="SSF46626">
    <property type="entry name" value="Cytochrome c"/>
    <property type="match status" value="1"/>
</dbReference>
<feature type="domain" description="Cytochrome c" evidence="8">
    <location>
        <begin position="85"/>
        <end position="163"/>
    </location>
</feature>
<comment type="caution">
    <text evidence="9">The sequence shown here is derived from an EMBL/GenBank/DDBJ whole genome shotgun (WGS) entry which is preliminary data.</text>
</comment>
<dbReference type="AlphaFoldDB" id="A0AAW9RKL5"/>
<keyword evidence="5 6" id="KW-0408">Iron</keyword>
<protein>
    <submittedName>
        <fullName evidence="9">C-type cytochrome</fullName>
    </submittedName>
</protein>
<keyword evidence="3 6" id="KW-0479">Metal-binding</keyword>
<dbReference type="PRINTS" id="PR00607">
    <property type="entry name" value="CYTCHROMECIE"/>
</dbReference>
<evidence type="ECO:0000256" key="4">
    <source>
        <dbReference type="ARBA" id="ARBA00022982"/>
    </source>
</evidence>
<organism evidence="9 10">
    <name type="scientific">Elongatibacter sediminis</name>
    <dbReference type="NCBI Taxonomy" id="3119006"/>
    <lineage>
        <taxon>Bacteria</taxon>
        <taxon>Pseudomonadati</taxon>
        <taxon>Pseudomonadota</taxon>
        <taxon>Gammaproteobacteria</taxon>
        <taxon>Chromatiales</taxon>
        <taxon>Wenzhouxiangellaceae</taxon>
        <taxon>Elongatibacter</taxon>
    </lineage>
</organism>
<gene>
    <name evidence="9" type="ORF">V3330_11030</name>
</gene>
<keyword evidence="4" id="KW-0249">Electron transport</keyword>
<keyword evidence="7" id="KW-1133">Transmembrane helix</keyword>
<name>A0AAW9RKL5_9GAMM</name>
<dbReference type="InterPro" id="IPR002323">
    <property type="entry name" value="Cyt_CIE"/>
</dbReference>
<dbReference type="Proteomes" id="UP001359886">
    <property type="component" value="Unassembled WGS sequence"/>
</dbReference>
<dbReference type="InterPro" id="IPR036909">
    <property type="entry name" value="Cyt_c-like_dom_sf"/>
</dbReference>
<evidence type="ECO:0000259" key="8">
    <source>
        <dbReference type="PROSITE" id="PS51007"/>
    </source>
</evidence>
<dbReference type="Gene3D" id="1.10.760.10">
    <property type="entry name" value="Cytochrome c-like domain"/>
    <property type="match status" value="1"/>
</dbReference>
<keyword evidence="10" id="KW-1185">Reference proteome</keyword>
<keyword evidence="7" id="KW-0812">Transmembrane</keyword>
<reference evidence="9 10" key="1">
    <citation type="submission" date="2024-02" db="EMBL/GenBank/DDBJ databases">
        <title>A novel Wenzhouxiangellaceae bacterium, isolated from coastal sediments.</title>
        <authorList>
            <person name="Du Z.-J."/>
            <person name="Ye Y.-Q."/>
            <person name="Zhang X.-Y."/>
        </authorList>
    </citation>
    <scope>NUCLEOTIDE SEQUENCE [LARGE SCALE GENOMIC DNA]</scope>
    <source>
        <strain evidence="9 10">CH-27</strain>
    </source>
</reference>
<dbReference type="GO" id="GO:0020037">
    <property type="term" value="F:heme binding"/>
    <property type="evidence" value="ECO:0007669"/>
    <property type="project" value="InterPro"/>
</dbReference>
<keyword evidence="1" id="KW-0813">Transport</keyword>
<dbReference type="PANTHER" id="PTHR40942:SF4">
    <property type="entry name" value="CYTOCHROME C5"/>
    <property type="match status" value="1"/>
</dbReference>
<evidence type="ECO:0000256" key="3">
    <source>
        <dbReference type="ARBA" id="ARBA00022723"/>
    </source>
</evidence>
<evidence type="ECO:0000256" key="1">
    <source>
        <dbReference type="ARBA" id="ARBA00022448"/>
    </source>
</evidence>
<evidence type="ECO:0000313" key="10">
    <source>
        <dbReference type="Proteomes" id="UP001359886"/>
    </source>
</evidence>
<dbReference type="PANTHER" id="PTHR40942">
    <property type="match status" value="1"/>
</dbReference>
<dbReference type="GO" id="GO:0009055">
    <property type="term" value="F:electron transfer activity"/>
    <property type="evidence" value="ECO:0007669"/>
    <property type="project" value="InterPro"/>
</dbReference>
<sequence>MNQADDRVFLRRFSGIILGLVAVTVTIIVLAVSVRNEPDPAANPSQQAFIEERLAPVSDVRAGEAGQAALAQAAAAAAPAAAEAAGPVDGEQVYQSVCMACHAAGVAGAPIPGSDALAERLAAKGTDGLVSSAINGLNVMPPRGGRPDLTDEQIQAAVDFMLQ</sequence>
<feature type="transmembrane region" description="Helical" evidence="7">
    <location>
        <begin position="12"/>
        <end position="34"/>
    </location>
</feature>
<evidence type="ECO:0000256" key="7">
    <source>
        <dbReference type="SAM" id="Phobius"/>
    </source>
</evidence>
<dbReference type="InterPro" id="IPR009056">
    <property type="entry name" value="Cyt_c-like_dom"/>
</dbReference>
<proteinExistence type="predicted"/>
<dbReference type="GO" id="GO:0005506">
    <property type="term" value="F:iron ion binding"/>
    <property type="evidence" value="ECO:0007669"/>
    <property type="project" value="InterPro"/>
</dbReference>
<dbReference type="PROSITE" id="PS51007">
    <property type="entry name" value="CYTC"/>
    <property type="match status" value="1"/>
</dbReference>
<accession>A0AAW9RKL5</accession>
<evidence type="ECO:0000256" key="6">
    <source>
        <dbReference type="PROSITE-ProRule" id="PRU00433"/>
    </source>
</evidence>
<evidence type="ECO:0000256" key="2">
    <source>
        <dbReference type="ARBA" id="ARBA00022617"/>
    </source>
</evidence>
<evidence type="ECO:0000256" key="5">
    <source>
        <dbReference type="ARBA" id="ARBA00023004"/>
    </source>
</evidence>
<dbReference type="EMBL" id="JAZHOG010000006">
    <property type="protein sequence ID" value="MEJ8568161.1"/>
    <property type="molecule type" value="Genomic_DNA"/>
</dbReference>
<evidence type="ECO:0000313" key="9">
    <source>
        <dbReference type="EMBL" id="MEJ8568161.1"/>
    </source>
</evidence>
<dbReference type="Pfam" id="PF13442">
    <property type="entry name" value="Cytochrome_CBB3"/>
    <property type="match status" value="1"/>
</dbReference>
<keyword evidence="7" id="KW-0472">Membrane</keyword>
<keyword evidence="2 6" id="KW-0349">Heme</keyword>